<dbReference type="FunFam" id="2.30.42.10:FF:000011">
    <property type="entry name" value="partitioning defective 3 homolog isoform X1"/>
    <property type="match status" value="1"/>
</dbReference>
<dbReference type="SMART" id="SM00228">
    <property type="entry name" value="PDZ"/>
    <property type="match status" value="3"/>
</dbReference>
<feature type="region of interest" description="Disordered" evidence="5">
    <location>
        <begin position="467"/>
        <end position="501"/>
    </location>
</feature>
<dbReference type="Proteomes" id="UP000749559">
    <property type="component" value="Unassembled WGS sequence"/>
</dbReference>
<evidence type="ECO:0000256" key="2">
    <source>
        <dbReference type="ARBA" id="ARBA00022618"/>
    </source>
</evidence>
<dbReference type="InterPro" id="IPR021922">
    <property type="entry name" value="Par3/HAL_N"/>
</dbReference>
<name>A0A8J1UHE1_OWEFU</name>
<evidence type="ECO:0000256" key="5">
    <source>
        <dbReference type="SAM" id="MobiDB-lite"/>
    </source>
</evidence>
<dbReference type="Gene3D" id="2.30.42.10">
    <property type="match status" value="3"/>
</dbReference>
<dbReference type="GO" id="GO:0016324">
    <property type="term" value="C:apical plasma membrane"/>
    <property type="evidence" value="ECO:0007669"/>
    <property type="project" value="TreeGrafter"/>
</dbReference>
<feature type="region of interest" description="Disordered" evidence="5">
    <location>
        <begin position="269"/>
        <end position="294"/>
    </location>
</feature>
<sequence length="1619" mass="180293">MKVTVCFGNVRVVVPCGNGDILVKDLIHKAVLRYRKATGKPNDYWINVANLKSISDSGILDPDDQLSDVADDREQLIALYEEQDAPPVPHNGGDGTSASSVGTASPDIFKVTVDDKKPGFQPVIHRQGRNDVVITPNDLTSGTNLPLVVRRGSEPNLTTVGKTSEVKVRDDTAPKPNSKRWSAIAAIDEDTPPTSATRRELDSDDGKEHSPNSPEWTKVNGTSTPGPEDKSAFSRFARDSTRQSTVSSEAMYRWLDTQDARDVNAQYSQQMGRREPLGGPATTTDEKQDTEQPENLFKNQSLVIVDLKNEGGPLGIHVVPDYDQNNRDTGLIIQGIEPGGRISRDARFQRNDKIVEINGKSLIGVDFTSAQEIFKNALQTNKTRLKLLKHTSGSPPKVPPPIKPKPSVKKQHNTPDVTSLGVNSHGVTSHNVTSLNKPNNLTSMEHKLNNLNKNNQHRPADLVLSETPTDSKLTNGSTSPSKKTPPAPPVRDPSTTLSSSAAIKPVIAAPTNTRKIGKKIYIQLTKGPQGLGFSITTRDNPAGGNCPIYIKNILPKGAAIDDGRLKSGDRLLEVNGIEMTGKSQAEAVSILRNTKLGSIVNLVVSRQEVPSAPNSPFIVPRELTSPTLQQAHERIDDTSFLSHKEVLTFNIPLNDTGSAGLGVSVKGKTQTTSLGTQDLGIFIKAVITGGAAYKDGRLHVNDQLIKVNGHSLLGRANTESMDFLRNAMQNEGPIPGVINLVVARRIGGGPITPTGPMRAPSEEVDAQIPEPQAPPKSPIDQIEKNFKNQDLNQIRNPVLDKLTGGLRNTSYNMATQDSLDQDSLNQSHQSTTPEVNRTRAINVTSTYNNKANTLSSPTLNSPPGDTVMIQDDTYPPQQTVAQNTRVRPASTLGLPNLVNRTDSSENGAPKPPTWLADQWDHKDLDESGSPLMPFDREGFGRQSMSEKRHANVDAKNIEFVQQLKYAKNNKTGSLDHRRSASYHGRIGERYPGANQPIEGTSAVMRLSESDVSRAMKRVGSAESLLGQSNSSVNLHELKAVNGDVGPTLGMKRSSSLESLQAMVQEVQLQEDDEPAVYKGPTRVIRGRGCNESFRAAVDRSYEAPLDTSTNSAMETLEEESSETASLNKSESTRSSFSGSEKEARKKKEKKKDAGLFKGLGHMFRFGKHRKSLEERSPRLSPQEMHLAEQDRQKQEQIEKYRARLAHQEEQDRIQEQYRKLQEKQRVEQQKLHPPGHPTHTHVPHTQPPPVPPHNQPNPQYQQPPLQYQTPPQQHNKQNYQPNQPTSRPQSQYQIPQSQYQSPQPQSQYHNPQPPQKSQFQPPQTQSHFQPPQSQSQLQSSQPQAYNYQRMPQQYQSHQSPAQSPQQRRAMKSPAQQQWGTPPRPQRQAASESDDIMHNPELAMNRTERIQQLRARHQQRHQARQGAYPGEDREERYEQQIQQMEHQPMPEQFSNYAIPPRQRQAPETQYPYDNRAYSRDPQTFSHYQNFDEIRQDLQRHDQYQEKYHIRGGADQRTHPNRELDTLGRDQGSHGGGDQYSFHQPRARSHTPQMGYSQWAPPGGAGEQYGRRQKSLDLDEPQYSRRQPSGDYDDPTYMYGQTKYGQVGRRTPQLLQGPQQV</sequence>
<dbReference type="CDD" id="cd23059">
    <property type="entry name" value="PDZ3_Par3-like"/>
    <property type="match status" value="1"/>
</dbReference>
<dbReference type="EMBL" id="CAIIXF020000007">
    <property type="protein sequence ID" value="CAH1788274.1"/>
    <property type="molecule type" value="Genomic_DNA"/>
</dbReference>
<feature type="region of interest" description="Disordered" evidence="5">
    <location>
        <begin position="164"/>
        <end position="247"/>
    </location>
</feature>
<dbReference type="PANTHER" id="PTHR16484">
    <property type="entry name" value="PARTITIONING DEFECTIVE 3 RELATED"/>
    <property type="match status" value="1"/>
</dbReference>
<feature type="compositionally biased region" description="Polar residues" evidence="5">
    <location>
        <begin position="1275"/>
        <end position="1287"/>
    </location>
</feature>
<evidence type="ECO:0000313" key="6">
    <source>
        <dbReference type="EMBL" id="CAH1788274.1"/>
    </source>
</evidence>
<gene>
    <name evidence="6" type="ORF">OFUS_LOCUS13836</name>
</gene>
<feature type="compositionally biased region" description="Polar residues" evidence="5">
    <location>
        <begin position="467"/>
        <end position="476"/>
    </location>
</feature>
<comment type="caution">
    <text evidence="6">The sequence shown here is derived from an EMBL/GenBank/DDBJ whole genome shotgun (WGS) entry which is preliminary data.</text>
</comment>
<feature type="compositionally biased region" description="Basic and acidic residues" evidence="5">
    <location>
        <begin position="1507"/>
        <end position="1530"/>
    </location>
</feature>
<dbReference type="FunFam" id="3.10.20.90:FF:000017">
    <property type="entry name" value="partitioning defective 3 homolog isoform X2"/>
    <property type="match status" value="1"/>
</dbReference>
<feature type="compositionally biased region" description="Basic and acidic residues" evidence="5">
    <location>
        <begin position="227"/>
        <end position="241"/>
    </location>
</feature>
<proteinExistence type="inferred from homology"/>
<comment type="similarity">
    <text evidence="1">Belongs to the PAR3 family.</text>
</comment>
<feature type="compositionally biased region" description="Basic and acidic residues" evidence="5">
    <location>
        <begin position="164"/>
        <end position="173"/>
    </location>
</feature>
<feature type="compositionally biased region" description="Basic residues" evidence="5">
    <location>
        <begin position="1413"/>
        <end position="1422"/>
    </location>
</feature>
<dbReference type="CDD" id="cd23058">
    <property type="entry name" value="PDZ2_Par3-like"/>
    <property type="match status" value="1"/>
</dbReference>
<dbReference type="Gene3D" id="3.10.20.90">
    <property type="entry name" value="Phosphatidylinositol 3-kinase Catalytic Subunit, Chain A, domain 1"/>
    <property type="match status" value="1"/>
</dbReference>
<dbReference type="GO" id="GO:0007155">
    <property type="term" value="P:cell adhesion"/>
    <property type="evidence" value="ECO:0007669"/>
    <property type="project" value="TreeGrafter"/>
</dbReference>
<feature type="compositionally biased region" description="Polar residues" evidence="5">
    <location>
        <begin position="211"/>
        <end position="225"/>
    </location>
</feature>
<feature type="compositionally biased region" description="Low complexity" evidence="5">
    <location>
        <begin position="1256"/>
        <end position="1274"/>
    </location>
</feature>
<dbReference type="OrthoDB" id="6264899at2759"/>
<dbReference type="InterPro" id="IPR052213">
    <property type="entry name" value="PAR3"/>
</dbReference>
<feature type="compositionally biased region" description="Basic and acidic residues" evidence="5">
    <location>
        <begin position="1185"/>
        <end position="1230"/>
    </location>
</feature>
<dbReference type="GO" id="GO:0051301">
    <property type="term" value="P:cell division"/>
    <property type="evidence" value="ECO:0007669"/>
    <property type="project" value="UniProtKB-KW"/>
</dbReference>
<feature type="region of interest" description="Disordered" evidence="5">
    <location>
        <begin position="1507"/>
        <end position="1619"/>
    </location>
</feature>
<dbReference type="GO" id="GO:0043296">
    <property type="term" value="C:apical junction complex"/>
    <property type="evidence" value="ECO:0007669"/>
    <property type="project" value="TreeGrafter"/>
</dbReference>
<dbReference type="GO" id="GO:0030010">
    <property type="term" value="P:establishment of cell polarity"/>
    <property type="evidence" value="ECO:0007669"/>
    <property type="project" value="TreeGrafter"/>
</dbReference>
<reference evidence="6" key="1">
    <citation type="submission" date="2022-03" db="EMBL/GenBank/DDBJ databases">
        <authorList>
            <person name="Martin C."/>
        </authorList>
    </citation>
    <scope>NUCLEOTIDE SEQUENCE</scope>
</reference>
<keyword evidence="7" id="KW-1185">Reference proteome</keyword>
<dbReference type="GO" id="GO:0005938">
    <property type="term" value="C:cell cortex"/>
    <property type="evidence" value="ECO:0007669"/>
    <property type="project" value="TreeGrafter"/>
</dbReference>
<dbReference type="GO" id="GO:0035091">
    <property type="term" value="F:phosphatidylinositol binding"/>
    <property type="evidence" value="ECO:0007669"/>
    <property type="project" value="TreeGrafter"/>
</dbReference>
<dbReference type="PANTHER" id="PTHR16484:SF17">
    <property type="entry name" value="BAZOOKA, ISOFORM B"/>
    <property type="match status" value="1"/>
</dbReference>
<feature type="region of interest" description="Disordered" evidence="5">
    <location>
        <begin position="81"/>
        <end position="103"/>
    </location>
</feature>
<dbReference type="Pfam" id="PF00595">
    <property type="entry name" value="PDZ"/>
    <property type="match status" value="3"/>
</dbReference>
<dbReference type="SUPFAM" id="SSF50156">
    <property type="entry name" value="PDZ domain-like"/>
    <property type="match status" value="3"/>
</dbReference>
<evidence type="ECO:0000256" key="1">
    <source>
        <dbReference type="ARBA" id="ARBA00005358"/>
    </source>
</evidence>
<organism evidence="6 7">
    <name type="scientific">Owenia fusiformis</name>
    <name type="common">Polychaete worm</name>
    <dbReference type="NCBI Taxonomy" id="6347"/>
    <lineage>
        <taxon>Eukaryota</taxon>
        <taxon>Metazoa</taxon>
        <taxon>Spiralia</taxon>
        <taxon>Lophotrochozoa</taxon>
        <taxon>Annelida</taxon>
        <taxon>Polychaeta</taxon>
        <taxon>Sedentaria</taxon>
        <taxon>Canalipalpata</taxon>
        <taxon>Sabellida</taxon>
        <taxon>Oweniida</taxon>
        <taxon>Oweniidae</taxon>
        <taxon>Owenia</taxon>
    </lineage>
</organism>
<dbReference type="GO" id="GO:0000226">
    <property type="term" value="P:microtubule cytoskeleton organization"/>
    <property type="evidence" value="ECO:0007669"/>
    <property type="project" value="TreeGrafter"/>
</dbReference>
<keyword evidence="2" id="KW-0132">Cell division</keyword>
<evidence type="ECO:0000313" key="7">
    <source>
        <dbReference type="Proteomes" id="UP000749559"/>
    </source>
</evidence>
<dbReference type="PROSITE" id="PS50106">
    <property type="entry name" value="PDZ"/>
    <property type="match status" value="3"/>
</dbReference>
<evidence type="ECO:0000256" key="4">
    <source>
        <dbReference type="ARBA" id="ARBA00023306"/>
    </source>
</evidence>
<feature type="compositionally biased region" description="Basic and acidic residues" evidence="5">
    <location>
        <begin position="197"/>
        <end position="210"/>
    </location>
</feature>
<feature type="compositionally biased region" description="Low complexity" evidence="5">
    <location>
        <begin position="1288"/>
        <end position="1343"/>
    </location>
</feature>
<dbReference type="InterPro" id="IPR036034">
    <property type="entry name" value="PDZ_sf"/>
</dbReference>
<dbReference type="Pfam" id="PF12053">
    <property type="entry name" value="Par3_HAL_N_term"/>
    <property type="match status" value="1"/>
</dbReference>
<feature type="compositionally biased region" description="Low complexity" evidence="5">
    <location>
        <begin position="1351"/>
        <end position="1366"/>
    </location>
</feature>
<feature type="region of interest" description="Disordered" evidence="5">
    <location>
        <begin position="893"/>
        <end position="917"/>
    </location>
</feature>
<dbReference type="GO" id="GO:0051660">
    <property type="term" value="P:establishment of centrosome localization"/>
    <property type="evidence" value="ECO:0007669"/>
    <property type="project" value="TreeGrafter"/>
</dbReference>
<dbReference type="CDD" id="cd22265">
    <property type="entry name" value="UDM1_RNF168"/>
    <property type="match status" value="1"/>
</dbReference>
<feature type="compositionally biased region" description="Pro residues" evidence="5">
    <location>
        <begin position="1245"/>
        <end position="1255"/>
    </location>
</feature>
<keyword evidence="4" id="KW-0131">Cell cycle</keyword>
<dbReference type="InterPro" id="IPR001478">
    <property type="entry name" value="PDZ"/>
</dbReference>
<accession>A0A8J1UHE1</accession>
<feature type="region of interest" description="Disordered" evidence="5">
    <location>
        <begin position="1100"/>
        <end position="1487"/>
    </location>
</feature>
<feature type="compositionally biased region" description="Basic and acidic residues" evidence="5">
    <location>
        <begin position="1139"/>
        <end position="1154"/>
    </location>
</feature>
<feature type="region of interest" description="Disordered" evidence="5">
    <location>
        <begin position="389"/>
        <end position="442"/>
    </location>
</feature>
<dbReference type="GO" id="GO:0008104">
    <property type="term" value="P:intracellular protein localization"/>
    <property type="evidence" value="ECO:0007669"/>
    <property type="project" value="TreeGrafter"/>
</dbReference>
<keyword evidence="3" id="KW-0677">Repeat</keyword>
<evidence type="ECO:0000256" key="3">
    <source>
        <dbReference type="ARBA" id="ARBA00022737"/>
    </source>
</evidence>
<protein>
    <submittedName>
        <fullName evidence="6">Uncharacterized protein</fullName>
    </submittedName>
</protein>
<dbReference type="GO" id="GO:0045197">
    <property type="term" value="P:establishment or maintenance of epithelial cell apical/basal polarity"/>
    <property type="evidence" value="ECO:0007669"/>
    <property type="project" value="TreeGrafter"/>
</dbReference>
<feature type="compositionally biased region" description="Polar residues" evidence="5">
    <location>
        <begin position="414"/>
        <end position="442"/>
    </location>
</feature>
<dbReference type="GO" id="GO:0005912">
    <property type="term" value="C:adherens junction"/>
    <property type="evidence" value="ECO:0007669"/>
    <property type="project" value="TreeGrafter"/>
</dbReference>